<feature type="domain" description="HTH cro/C1-type" evidence="1">
    <location>
        <begin position="25"/>
        <end position="80"/>
    </location>
</feature>
<dbReference type="InterPro" id="IPR001387">
    <property type="entry name" value="Cro/C1-type_HTH"/>
</dbReference>
<accession>A0A494ZZT0</accession>
<comment type="caution">
    <text evidence="2">The sequence shown here is derived from an EMBL/GenBank/DDBJ whole genome shotgun (WGS) entry which is preliminary data.</text>
</comment>
<dbReference type="SUPFAM" id="SSF47413">
    <property type="entry name" value="lambda repressor-like DNA-binding domains"/>
    <property type="match status" value="1"/>
</dbReference>
<reference evidence="2 3" key="1">
    <citation type="journal article" date="2016" name="Int. J. Syst. Evol. Microbiol.">
        <title>Oceanobacillus halophilus sp. nov., a novel moderately halophilic bacterium from a hypersaline lake.</title>
        <authorList>
            <person name="Amoozegar M.A."/>
            <person name="Bagheri M."/>
            <person name="Makhdoumi A."/>
            <person name="Nikou M.M."/>
            <person name="Fazeli S.A.S."/>
            <person name="Schumann P."/>
            <person name="Sproer C."/>
            <person name="Sanchez-Porro C."/>
            <person name="Ventosa A."/>
        </authorList>
    </citation>
    <scope>NUCLEOTIDE SEQUENCE [LARGE SCALE GENOMIC DNA]</scope>
    <source>
        <strain evidence="2 3">DSM 23996</strain>
    </source>
</reference>
<dbReference type="GO" id="GO:0003677">
    <property type="term" value="F:DNA binding"/>
    <property type="evidence" value="ECO:0007669"/>
    <property type="project" value="InterPro"/>
</dbReference>
<dbReference type="Gene3D" id="1.10.260.40">
    <property type="entry name" value="lambda repressor-like DNA-binding domains"/>
    <property type="match status" value="1"/>
</dbReference>
<dbReference type="InterPro" id="IPR010982">
    <property type="entry name" value="Lambda_DNA-bd_dom_sf"/>
</dbReference>
<sequence length="94" mass="10870">MEGEKMDCTVEITQKRYFKIDGAKIRIARVRKNWTISKLAAESGVTRKTIGEIERGNKKRVRHSTIQQIAQTLEKDINFFCTHIELKGVDVSEF</sequence>
<dbReference type="AlphaFoldDB" id="A0A494ZZT0"/>
<dbReference type="CDD" id="cd00093">
    <property type="entry name" value="HTH_XRE"/>
    <property type="match status" value="1"/>
</dbReference>
<evidence type="ECO:0000259" key="1">
    <source>
        <dbReference type="PROSITE" id="PS50943"/>
    </source>
</evidence>
<proteinExistence type="predicted"/>
<dbReference type="EMBL" id="RBZP01000011">
    <property type="protein sequence ID" value="RKQ32310.1"/>
    <property type="molecule type" value="Genomic_DNA"/>
</dbReference>
<dbReference type="Pfam" id="PF01381">
    <property type="entry name" value="HTH_3"/>
    <property type="match status" value="1"/>
</dbReference>
<gene>
    <name evidence="2" type="ORF">D8M06_13090</name>
</gene>
<evidence type="ECO:0000313" key="3">
    <source>
        <dbReference type="Proteomes" id="UP000269301"/>
    </source>
</evidence>
<evidence type="ECO:0000313" key="2">
    <source>
        <dbReference type="EMBL" id="RKQ32310.1"/>
    </source>
</evidence>
<protein>
    <submittedName>
        <fullName evidence="2">XRE family transcriptional regulator</fullName>
    </submittedName>
</protein>
<dbReference type="Proteomes" id="UP000269301">
    <property type="component" value="Unassembled WGS sequence"/>
</dbReference>
<keyword evidence="3" id="KW-1185">Reference proteome</keyword>
<name>A0A494ZZT0_9BACI</name>
<dbReference type="PROSITE" id="PS50943">
    <property type="entry name" value="HTH_CROC1"/>
    <property type="match status" value="1"/>
</dbReference>
<dbReference type="SMART" id="SM00530">
    <property type="entry name" value="HTH_XRE"/>
    <property type="match status" value="1"/>
</dbReference>
<organism evidence="2 3">
    <name type="scientific">Oceanobacillus halophilus</name>
    <dbReference type="NCBI Taxonomy" id="930130"/>
    <lineage>
        <taxon>Bacteria</taxon>
        <taxon>Bacillati</taxon>
        <taxon>Bacillota</taxon>
        <taxon>Bacilli</taxon>
        <taxon>Bacillales</taxon>
        <taxon>Bacillaceae</taxon>
        <taxon>Oceanobacillus</taxon>
    </lineage>
</organism>